<sequence length="41" mass="4549">MTRIANISPEPTIISKKWKVMPPHLTLIKSYQKAVSVGKGV</sequence>
<protein>
    <submittedName>
        <fullName evidence="1">Uncharacterized protein</fullName>
    </submittedName>
</protein>
<dbReference type="AlphaFoldDB" id="A0AAJ6B5Z9"/>
<reference evidence="1" key="1">
    <citation type="submission" date="2023-03" db="EMBL/GenBank/DDBJ databases">
        <title>Andean soil-derived lignocellulolytic bacterial consortium as a source of novel taxa and putative plastic-active enzymes.</title>
        <authorList>
            <person name="Diaz-Garcia L."/>
            <person name="Chuvochina M."/>
            <person name="Feuerriegel G."/>
            <person name="Bunk B."/>
            <person name="Sproer C."/>
            <person name="Streit W.R."/>
            <person name="Rodriguez L.M."/>
            <person name="Overmann J."/>
            <person name="Jimenez D.J."/>
        </authorList>
    </citation>
    <scope>NUCLEOTIDE SEQUENCE</scope>
    <source>
        <strain evidence="1">MAG 3858</strain>
    </source>
</reference>
<dbReference type="Proteomes" id="UP001214530">
    <property type="component" value="Chromosome"/>
</dbReference>
<proteinExistence type="predicted"/>
<evidence type="ECO:0000313" key="1">
    <source>
        <dbReference type="EMBL" id="WEK18675.1"/>
    </source>
</evidence>
<gene>
    <name evidence="1" type="ORF">P0Y49_17960</name>
</gene>
<dbReference type="EMBL" id="CP119313">
    <property type="protein sequence ID" value="WEK18675.1"/>
    <property type="molecule type" value="Genomic_DNA"/>
</dbReference>
<organism evidence="1 2">
    <name type="scientific">Candidatus Pedobacter colombiensis</name>
    <dbReference type="NCBI Taxonomy" id="3121371"/>
    <lineage>
        <taxon>Bacteria</taxon>
        <taxon>Pseudomonadati</taxon>
        <taxon>Bacteroidota</taxon>
        <taxon>Sphingobacteriia</taxon>
        <taxon>Sphingobacteriales</taxon>
        <taxon>Sphingobacteriaceae</taxon>
        <taxon>Pedobacter</taxon>
    </lineage>
</organism>
<evidence type="ECO:0000313" key="2">
    <source>
        <dbReference type="Proteomes" id="UP001214530"/>
    </source>
</evidence>
<name>A0AAJ6B5Z9_9SPHI</name>
<accession>A0AAJ6B5Z9</accession>